<evidence type="ECO:0000313" key="3">
    <source>
        <dbReference type="Proteomes" id="UP000319335"/>
    </source>
</evidence>
<dbReference type="Proteomes" id="UP000319335">
    <property type="component" value="Unassembled WGS sequence"/>
</dbReference>
<comment type="caution">
    <text evidence="2">The sequence shown here is derived from an EMBL/GenBank/DDBJ whole genome shotgun (WGS) entry which is preliminary data.</text>
</comment>
<feature type="transmembrane region" description="Helical" evidence="1">
    <location>
        <begin position="103"/>
        <end position="122"/>
    </location>
</feature>
<protein>
    <submittedName>
        <fullName evidence="2">Uncharacterized protein</fullName>
    </submittedName>
</protein>
<feature type="transmembrane region" description="Helical" evidence="1">
    <location>
        <begin position="46"/>
        <end position="63"/>
    </location>
</feature>
<dbReference type="AlphaFoldDB" id="A0A7Z8KLI2"/>
<keyword evidence="3" id="KW-1185">Reference proteome</keyword>
<dbReference type="RefSeq" id="WP_154810788.1">
    <property type="nucleotide sequence ID" value="NZ_VIAQ01000020.1"/>
</dbReference>
<evidence type="ECO:0000313" key="2">
    <source>
        <dbReference type="EMBL" id="TQD23474.1"/>
    </source>
</evidence>
<keyword evidence="1" id="KW-1133">Transmembrane helix</keyword>
<accession>A0A7Z8KLI2</accession>
<dbReference type="EMBL" id="VIAQ01000020">
    <property type="protein sequence ID" value="TQD23474.1"/>
    <property type="molecule type" value="Genomic_DNA"/>
</dbReference>
<organism evidence="2 3">
    <name type="scientific">Methanolobus vulcani</name>
    <dbReference type="NCBI Taxonomy" id="38026"/>
    <lineage>
        <taxon>Archaea</taxon>
        <taxon>Methanobacteriati</taxon>
        <taxon>Methanobacteriota</taxon>
        <taxon>Stenosarchaea group</taxon>
        <taxon>Methanomicrobia</taxon>
        <taxon>Methanosarcinales</taxon>
        <taxon>Methanosarcinaceae</taxon>
        <taxon>Methanolobus</taxon>
    </lineage>
</organism>
<name>A0A7Z8KLI2_9EURY</name>
<gene>
    <name evidence="2" type="ORF">FKV42_13180</name>
</gene>
<keyword evidence="1" id="KW-0812">Transmembrane</keyword>
<dbReference type="OrthoDB" id="125418at2157"/>
<proteinExistence type="predicted"/>
<feature type="transmembrane region" description="Helical" evidence="1">
    <location>
        <begin position="14"/>
        <end position="34"/>
    </location>
</feature>
<keyword evidence="1" id="KW-0472">Membrane</keyword>
<feature type="transmembrane region" description="Helical" evidence="1">
    <location>
        <begin position="75"/>
        <end position="97"/>
    </location>
</feature>
<sequence>MKNQIRMIPFLKRFFLYLTIFFILWIPIGGRYFAASVVVVDFQNFFLFYLPLNFIPFAALVLATSLERKMTVKILIIGLIITIIFNFTIVYLQLAFFSYQEQLLYIYAIGRIAFPFLLWLVFTYDKLLITLQG</sequence>
<evidence type="ECO:0000256" key="1">
    <source>
        <dbReference type="SAM" id="Phobius"/>
    </source>
</evidence>
<reference evidence="2 3" key="1">
    <citation type="submission" date="2019-06" db="EMBL/GenBank/DDBJ databases">
        <title>Draft genome sequence of Methanolobus vulcani B1d.</title>
        <authorList>
            <person name="Creighbaum A.J."/>
            <person name="Ticak T."/>
            <person name="Hariraju D."/>
            <person name="Arivett B.A."/>
            <person name="Ferguson D.J.Jr."/>
        </authorList>
    </citation>
    <scope>NUCLEOTIDE SEQUENCE [LARGE SCALE GENOMIC DNA]</scope>
    <source>
        <strain evidence="2 3">B1d</strain>
    </source>
</reference>